<organism evidence="5 6">
    <name type="scientific">Xanthobacter autotrophicus (strain ATCC BAA-1158 / Py2)</name>
    <dbReference type="NCBI Taxonomy" id="78245"/>
    <lineage>
        <taxon>Bacteria</taxon>
        <taxon>Pseudomonadati</taxon>
        <taxon>Pseudomonadota</taxon>
        <taxon>Alphaproteobacteria</taxon>
        <taxon>Hyphomicrobiales</taxon>
        <taxon>Xanthobacteraceae</taxon>
        <taxon>Xanthobacter</taxon>
    </lineage>
</organism>
<accession>A7II07</accession>
<dbReference type="InterPro" id="IPR043128">
    <property type="entry name" value="Rev_trsase/Diguanyl_cyclase"/>
</dbReference>
<feature type="transmembrane region" description="Helical" evidence="3">
    <location>
        <begin position="79"/>
        <end position="98"/>
    </location>
</feature>
<dbReference type="AlphaFoldDB" id="A7II07"/>
<dbReference type="GO" id="GO:0005886">
    <property type="term" value="C:plasma membrane"/>
    <property type="evidence" value="ECO:0007669"/>
    <property type="project" value="TreeGrafter"/>
</dbReference>
<keyword evidence="6" id="KW-1185">Reference proteome</keyword>
<dbReference type="SMART" id="SM00267">
    <property type="entry name" value="GGDEF"/>
    <property type="match status" value="1"/>
</dbReference>
<dbReference type="Gene3D" id="3.30.70.270">
    <property type="match status" value="1"/>
</dbReference>
<dbReference type="Pfam" id="PF00990">
    <property type="entry name" value="GGDEF"/>
    <property type="match status" value="1"/>
</dbReference>
<protein>
    <recommendedName>
        <fullName evidence="1">diguanylate cyclase</fullName>
        <ecNumber evidence="1">2.7.7.65</ecNumber>
    </recommendedName>
</protein>
<feature type="transmembrane region" description="Helical" evidence="3">
    <location>
        <begin position="169"/>
        <end position="191"/>
    </location>
</feature>
<dbReference type="KEGG" id="xau:Xaut_2408"/>
<dbReference type="HOGENOM" id="CLU_000445_11_1_5"/>
<evidence type="ECO:0000313" key="6">
    <source>
        <dbReference type="Proteomes" id="UP000002417"/>
    </source>
</evidence>
<proteinExistence type="predicted"/>
<dbReference type="InterPro" id="IPR050469">
    <property type="entry name" value="Diguanylate_Cyclase"/>
</dbReference>
<dbReference type="PROSITE" id="PS50887">
    <property type="entry name" value="GGDEF"/>
    <property type="match status" value="1"/>
</dbReference>
<dbReference type="eggNOG" id="COG3706">
    <property type="taxonomic scope" value="Bacteria"/>
</dbReference>
<dbReference type="NCBIfam" id="TIGR00254">
    <property type="entry name" value="GGDEF"/>
    <property type="match status" value="1"/>
</dbReference>
<dbReference type="GO" id="GO:0052621">
    <property type="term" value="F:diguanylate cyclase activity"/>
    <property type="evidence" value="ECO:0007669"/>
    <property type="project" value="UniProtKB-EC"/>
</dbReference>
<keyword evidence="3" id="KW-0812">Transmembrane</keyword>
<evidence type="ECO:0000313" key="5">
    <source>
        <dbReference type="EMBL" id="ABS67650.1"/>
    </source>
</evidence>
<dbReference type="Proteomes" id="UP000002417">
    <property type="component" value="Chromosome"/>
</dbReference>
<dbReference type="GO" id="GO:0043709">
    <property type="term" value="P:cell adhesion involved in single-species biofilm formation"/>
    <property type="evidence" value="ECO:0007669"/>
    <property type="project" value="TreeGrafter"/>
</dbReference>
<feature type="transmembrane region" description="Helical" evidence="3">
    <location>
        <begin position="25"/>
        <end position="46"/>
    </location>
</feature>
<dbReference type="SUPFAM" id="SSF55073">
    <property type="entry name" value="Nucleotide cyclase"/>
    <property type="match status" value="1"/>
</dbReference>
<gene>
    <name evidence="5" type="ordered locus">Xaut_2408</name>
</gene>
<dbReference type="EC" id="2.7.7.65" evidence="1"/>
<evidence type="ECO:0000256" key="2">
    <source>
        <dbReference type="ARBA" id="ARBA00034247"/>
    </source>
</evidence>
<evidence type="ECO:0000259" key="4">
    <source>
        <dbReference type="PROSITE" id="PS50887"/>
    </source>
</evidence>
<dbReference type="PANTHER" id="PTHR45138">
    <property type="entry name" value="REGULATORY COMPONENTS OF SENSORY TRANSDUCTION SYSTEM"/>
    <property type="match status" value="1"/>
</dbReference>
<reference evidence="5 6" key="1">
    <citation type="submission" date="2007-07" db="EMBL/GenBank/DDBJ databases">
        <title>Complete sequence of chromosome of Xanthobacter autotrophicus Py2.</title>
        <authorList>
            <consortium name="US DOE Joint Genome Institute"/>
            <person name="Copeland A."/>
            <person name="Lucas S."/>
            <person name="Lapidus A."/>
            <person name="Barry K."/>
            <person name="Glavina del Rio T."/>
            <person name="Hammon N."/>
            <person name="Israni S."/>
            <person name="Dalin E."/>
            <person name="Tice H."/>
            <person name="Pitluck S."/>
            <person name="Sims D."/>
            <person name="Brettin T."/>
            <person name="Bruce D."/>
            <person name="Detter J.C."/>
            <person name="Han C."/>
            <person name="Tapia R."/>
            <person name="Brainard J."/>
            <person name="Schmutz J."/>
            <person name="Larimer F."/>
            <person name="Land M."/>
            <person name="Hauser L."/>
            <person name="Kyrpides N."/>
            <person name="Kim E."/>
            <person name="Ensigns S.A."/>
            <person name="Richardson P."/>
        </authorList>
    </citation>
    <scope>NUCLEOTIDE SEQUENCE [LARGE SCALE GENOMIC DNA]</scope>
    <source>
        <strain evidence="6">ATCC BAA-1158 / Py2</strain>
    </source>
</reference>
<dbReference type="InterPro" id="IPR029787">
    <property type="entry name" value="Nucleotide_cyclase"/>
</dbReference>
<dbReference type="PANTHER" id="PTHR45138:SF9">
    <property type="entry name" value="DIGUANYLATE CYCLASE DGCM-RELATED"/>
    <property type="match status" value="1"/>
</dbReference>
<feature type="transmembrane region" description="Helical" evidence="3">
    <location>
        <begin position="53"/>
        <end position="73"/>
    </location>
</feature>
<dbReference type="FunFam" id="3.30.70.270:FF:000001">
    <property type="entry name" value="Diguanylate cyclase domain protein"/>
    <property type="match status" value="1"/>
</dbReference>
<evidence type="ECO:0000256" key="3">
    <source>
        <dbReference type="SAM" id="Phobius"/>
    </source>
</evidence>
<dbReference type="InterPro" id="IPR000160">
    <property type="entry name" value="GGDEF_dom"/>
</dbReference>
<name>A7II07_XANP2</name>
<keyword evidence="3" id="KW-0472">Membrane</keyword>
<feature type="domain" description="GGDEF" evidence="4">
    <location>
        <begin position="283"/>
        <end position="415"/>
    </location>
</feature>
<dbReference type="STRING" id="78245.Xaut_2408"/>
<evidence type="ECO:0000256" key="1">
    <source>
        <dbReference type="ARBA" id="ARBA00012528"/>
    </source>
</evidence>
<keyword evidence="3" id="KW-1133">Transmembrane helix</keyword>
<feature type="transmembrane region" description="Helical" evidence="3">
    <location>
        <begin position="110"/>
        <end position="129"/>
    </location>
</feature>
<dbReference type="GO" id="GO:1902201">
    <property type="term" value="P:negative regulation of bacterial-type flagellum-dependent cell motility"/>
    <property type="evidence" value="ECO:0007669"/>
    <property type="project" value="TreeGrafter"/>
</dbReference>
<feature type="transmembrane region" description="Helical" evidence="3">
    <location>
        <begin position="223"/>
        <end position="245"/>
    </location>
</feature>
<dbReference type="PhylomeDB" id="A7II07"/>
<comment type="catalytic activity">
    <reaction evidence="2">
        <text>2 GTP = 3',3'-c-di-GMP + 2 diphosphate</text>
        <dbReference type="Rhea" id="RHEA:24898"/>
        <dbReference type="ChEBI" id="CHEBI:33019"/>
        <dbReference type="ChEBI" id="CHEBI:37565"/>
        <dbReference type="ChEBI" id="CHEBI:58805"/>
        <dbReference type="EC" id="2.7.7.65"/>
    </reaction>
</comment>
<sequence>MRRPWRKGGVPRAGARRQRMSEGRLYLLAGPAVSLVVACVFLLVWLHHRKRSYVPFFAVAFCAYAMAALSQLFQIPAGVGLNTMVSGLVYTFGIFCLVQGVLARFGKAGAAPVLAAVSVAILGLLYYFMYVDRSLVARIYVQNFGYGVMFLFAAVEIFGASGRRKVDRILFWVFLLFGLHFFVRTVLTLSISPDLFALDRMRTEGADARTIGLLFRRSPFWQVLNFSLLVSGLLVALALLGAIAVDAMDELERQGRIDPLTGLANRRGFDDLAQELIADKTSHPQSLVYFDIDRFKGINDGFGHATGDLVLATVGGLVARVVMPRDVAARRGGEEFVVLLASTSARSAFHFAERMRAELRRTSFPMLPPGAVVTASFGVAERRPDEDLADLLHRADQLVYAAKHAGRDLVLTDDGVLAVPVVGQGAG</sequence>
<feature type="transmembrane region" description="Helical" evidence="3">
    <location>
        <begin position="135"/>
        <end position="157"/>
    </location>
</feature>
<dbReference type="EMBL" id="CP000781">
    <property type="protein sequence ID" value="ABS67650.1"/>
    <property type="molecule type" value="Genomic_DNA"/>
</dbReference>
<dbReference type="CDD" id="cd01949">
    <property type="entry name" value="GGDEF"/>
    <property type="match status" value="1"/>
</dbReference>